<accession>F0UFK5</accession>
<dbReference type="Proteomes" id="UP000008142">
    <property type="component" value="Unassembled WGS sequence"/>
</dbReference>
<dbReference type="AlphaFoldDB" id="F0UFK5"/>
<feature type="signal peptide" evidence="1">
    <location>
        <begin position="1"/>
        <end position="15"/>
    </location>
</feature>
<evidence type="ECO:0000313" key="3">
    <source>
        <dbReference type="Proteomes" id="UP000008142"/>
    </source>
</evidence>
<name>F0UFK5_AJEC8</name>
<protein>
    <submittedName>
        <fullName evidence="2">Predicted protein</fullName>
    </submittedName>
</protein>
<organism evidence="3">
    <name type="scientific">Ajellomyces capsulatus (strain H88)</name>
    <name type="common">Darling's disease fungus</name>
    <name type="synonym">Histoplasma capsulatum</name>
    <dbReference type="NCBI Taxonomy" id="544711"/>
    <lineage>
        <taxon>Eukaryota</taxon>
        <taxon>Fungi</taxon>
        <taxon>Dikarya</taxon>
        <taxon>Ascomycota</taxon>
        <taxon>Pezizomycotina</taxon>
        <taxon>Eurotiomycetes</taxon>
        <taxon>Eurotiomycetidae</taxon>
        <taxon>Onygenales</taxon>
        <taxon>Ajellomycetaceae</taxon>
        <taxon>Histoplasma</taxon>
    </lineage>
</organism>
<reference evidence="3" key="1">
    <citation type="submission" date="2008-07" db="EMBL/GenBank/DDBJ databases">
        <title>Annotation of Ajellomyces capsulatus strain H88.</title>
        <authorList>
            <person name="Champion M."/>
            <person name="Cuomo C."/>
            <person name="Ma L.-J."/>
            <person name="Henn M.R."/>
            <person name="Sil A."/>
            <person name="Goldman B."/>
            <person name="Young S.K."/>
            <person name="Kodira C.D."/>
            <person name="Zeng Q."/>
            <person name="Koehrsen M."/>
            <person name="Alvarado L."/>
            <person name="Berlin A."/>
            <person name="Borenstein D."/>
            <person name="Chen Z."/>
            <person name="Engels R."/>
            <person name="Freedman E."/>
            <person name="Gellesch M."/>
            <person name="Goldberg J."/>
            <person name="Griggs A."/>
            <person name="Gujja S."/>
            <person name="Heiman D."/>
            <person name="Hepburn T."/>
            <person name="Howarth C."/>
            <person name="Jen D."/>
            <person name="Larson L."/>
            <person name="Lewis B."/>
            <person name="Mehta T."/>
            <person name="Park D."/>
            <person name="Pearson M."/>
            <person name="Roberts A."/>
            <person name="Saif S."/>
            <person name="Shea T."/>
            <person name="Shenoy N."/>
            <person name="Sisk P."/>
            <person name="Stolte C."/>
            <person name="Sykes S."/>
            <person name="Walk T."/>
            <person name="White J."/>
            <person name="Yandava C."/>
            <person name="Klein B."/>
            <person name="McEwen J.G."/>
            <person name="Puccia R."/>
            <person name="Goldman G.H."/>
            <person name="Felipe M.S."/>
            <person name="Nino-Vega G."/>
            <person name="San-Blas G."/>
            <person name="Taylor J."/>
            <person name="Mendoza L."/>
            <person name="Galagan J."/>
            <person name="Nusbaum C."/>
            <person name="Birren B."/>
        </authorList>
    </citation>
    <scope>NUCLEOTIDE SEQUENCE [LARGE SCALE GENOMIC DNA]</scope>
    <source>
        <strain evidence="3">H88</strain>
    </source>
</reference>
<evidence type="ECO:0000313" key="2">
    <source>
        <dbReference type="EMBL" id="EGC44957.1"/>
    </source>
</evidence>
<sequence length="207" mass="22957">MLVVCLLLSVVRREAVELLLRALSPNRGSMTKLRLPNPLLLPKDPTNNIPPHPTNPATNLAISALPAYPTSLTAPRLLGATLQAAGAVSTELWGIPGLGLVQDHHPLLQEPATLFLSGASDPQQEMMFHSAPKYLKQSARMRPDPLHFQCRHSTLFFFFRKRSQLARVSIHSKRSRVYTYSMAGERSRQPLRVGRLTIRPNIGGKGF</sequence>
<feature type="chain" id="PRO_5012813408" evidence="1">
    <location>
        <begin position="16"/>
        <end position="207"/>
    </location>
</feature>
<dbReference type="HOGENOM" id="CLU_1326040_0_0_1"/>
<proteinExistence type="predicted"/>
<dbReference type="EMBL" id="DS990638">
    <property type="protein sequence ID" value="EGC44957.1"/>
    <property type="molecule type" value="Genomic_DNA"/>
</dbReference>
<dbReference type="OrthoDB" id="10610987at2759"/>
<keyword evidence="1" id="KW-0732">Signal</keyword>
<evidence type="ECO:0000256" key="1">
    <source>
        <dbReference type="SAM" id="SignalP"/>
    </source>
</evidence>
<gene>
    <name evidence="2" type="ORF">HCEG_04172</name>
</gene>